<dbReference type="Proteomes" id="UP000837801">
    <property type="component" value="Unassembled WGS sequence"/>
</dbReference>
<evidence type="ECO:0000313" key="7">
    <source>
        <dbReference type="EMBL" id="CAH2351361.1"/>
    </source>
</evidence>
<evidence type="ECO:0000256" key="5">
    <source>
        <dbReference type="ARBA" id="ARBA00023128"/>
    </source>
</evidence>
<evidence type="ECO:0000313" key="8">
    <source>
        <dbReference type="Proteomes" id="UP000837801"/>
    </source>
</evidence>
<feature type="compositionally biased region" description="Polar residues" evidence="6">
    <location>
        <begin position="361"/>
        <end position="370"/>
    </location>
</feature>
<evidence type="ECO:0000256" key="1">
    <source>
        <dbReference type="ARBA" id="ARBA00004173"/>
    </source>
</evidence>
<dbReference type="AlphaFoldDB" id="A0A9P0QLJ0"/>
<evidence type="ECO:0000256" key="6">
    <source>
        <dbReference type="SAM" id="MobiDB-lite"/>
    </source>
</evidence>
<keyword evidence="5" id="KW-0496">Mitochondrion</keyword>
<dbReference type="InterPro" id="IPR029427">
    <property type="entry name" value="AIM23"/>
</dbReference>
<dbReference type="Pfam" id="PF14877">
    <property type="entry name" value="mIF3"/>
    <property type="match status" value="1"/>
</dbReference>
<name>A0A9P0QLJ0_9ASCO</name>
<gene>
    <name evidence="7" type="ORF">CLIB1423_03S04566</name>
</gene>
<protein>
    <recommendedName>
        <fullName evidence="3">Altered inheritance of mitochondria protein 23, mitochondrial</fullName>
    </recommendedName>
</protein>
<comment type="similarity">
    <text evidence="2">Belongs to the AIM23 family.</text>
</comment>
<keyword evidence="4" id="KW-0809">Transit peptide</keyword>
<feature type="compositionally biased region" description="Low complexity" evidence="6">
    <location>
        <begin position="387"/>
        <end position="396"/>
    </location>
</feature>
<organism evidence="7 8">
    <name type="scientific">[Candida] railenensis</name>
    <dbReference type="NCBI Taxonomy" id="45579"/>
    <lineage>
        <taxon>Eukaryota</taxon>
        <taxon>Fungi</taxon>
        <taxon>Dikarya</taxon>
        <taxon>Ascomycota</taxon>
        <taxon>Saccharomycotina</taxon>
        <taxon>Pichiomycetes</taxon>
        <taxon>Debaryomycetaceae</taxon>
        <taxon>Kurtzmaniella</taxon>
    </lineage>
</organism>
<evidence type="ECO:0000256" key="2">
    <source>
        <dbReference type="ARBA" id="ARBA00008476"/>
    </source>
</evidence>
<reference evidence="7" key="1">
    <citation type="submission" date="2022-03" db="EMBL/GenBank/DDBJ databases">
        <authorList>
            <person name="Legras J.-L."/>
            <person name="Devillers H."/>
            <person name="Grondin C."/>
        </authorList>
    </citation>
    <scope>NUCLEOTIDE SEQUENCE</scope>
    <source>
        <strain evidence="7">CLIB 1423</strain>
    </source>
</reference>
<comment type="subcellular location">
    <subcellularLocation>
        <location evidence="1">Mitochondrion</location>
    </subcellularLocation>
</comment>
<accession>A0A9P0QLJ0</accession>
<feature type="region of interest" description="Disordered" evidence="6">
    <location>
        <begin position="284"/>
        <end position="305"/>
    </location>
</feature>
<feature type="compositionally biased region" description="Acidic residues" evidence="6">
    <location>
        <begin position="286"/>
        <end position="301"/>
    </location>
</feature>
<keyword evidence="8" id="KW-1185">Reference proteome</keyword>
<evidence type="ECO:0000256" key="4">
    <source>
        <dbReference type="ARBA" id="ARBA00022946"/>
    </source>
</evidence>
<dbReference type="GO" id="GO:0005739">
    <property type="term" value="C:mitochondrion"/>
    <property type="evidence" value="ECO:0007669"/>
    <property type="project" value="UniProtKB-SubCell"/>
</dbReference>
<feature type="compositionally biased region" description="Polar residues" evidence="6">
    <location>
        <begin position="41"/>
        <end position="55"/>
    </location>
</feature>
<sequence>MIYAFRSIPTSLIKFCPKQGNNGVLLTRTYATNRFAAQFKAPNTSTSDKPSSNRFASKYETGGSKGKEGQKLSGNRRQNNHDRKPHHGRKLPQPKKLTFEFNTGTDSSHNALRSIIDKVHHLNNGKYMVRYVNPATKKLETVHLASITNALDLKKEGVFIVPSKDDEGSFPIIRVNTLPEMLKAYSDELADLRHQELLEKGSRAAKRAQQSKDRAEKKKSSTKIVTISWEISFSDFHNQKIKEIQKKIDKGESFVIFIGDKKNLVSARKNVDRSDGLVKKMQGAAEEVDLESEEGEGEDESQQQSIDSYVAKDLDIITRAKREKMISEIKEFLTESVGKLEVSGTLDRRITYMCSKIKKSTQAQAATNGAQEEISPKEQRRLKRLQKQQQQQQQQQSAKSNVKEEDLDSLYQNLKFDD</sequence>
<proteinExistence type="inferred from homology"/>
<dbReference type="OrthoDB" id="3996489at2759"/>
<comment type="caution">
    <text evidence="7">The sequence shown here is derived from an EMBL/GenBank/DDBJ whole genome shotgun (WGS) entry which is preliminary data.</text>
</comment>
<feature type="compositionally biased region" description="Basic residues" evidence="6">
    <location>
        <begin position="83"/>
        <end position="93"/>
    </location>
</feature>
<feature type="region of interest" description="Disordered" evidence="6">
    <location>
        <begin position="41"/>
        <end position="95"/>
    </location>
</feature>
<feature type="region of interest" description="Disordered" evidence="6">
    <location>
        <begin position="361"/>
        <end position="418"/>
    </location>
</feature>
<evidence type="ECO:0000256" key="3">
    <source>
        <dbReference type="ARBA" id="ARBA00013994"/>
    </source>
</evidence>
<dbReference type="EMBL" id="CAKXYY010000003">
    <property type="protein sequence ID" value="CAH2351361.1"/>
    <property type="molecule type" value="Genomic_DNA"/>
</dbReference>